<accession>A0A644XHH7</accession>
<dbReference type="AlphaFoldDB" id="A0A644XHH7"/>
<reference evidence="1" key="1">
    <citation type="submission" date="2019-08" db="EMBL/GenBank/DDBJ databases">
        <authorList>
            <person name="Kucharzyk K."/>
            <person name="Murdoch R.W."/>
            <person name="Higgins S."/>
            <person name="Loffler F."/>
        </authorList>
    </citation>
    <scope>NUCLEOTIDE SEQUENCE</scope>
</reference>
<dbReference type="EMBL" id="VSSQ01002479">
    <property type="protein sequence ID" value="MPM15655.1"/>
    <property type="molecule type" value="Genomic_DNA"/>
</dbReference>
<name>A0A644XHH7_9ZZZZ</name>
<protein>
    <submittedName>
        <fullName evidence="1">Uncharacterized protein</fullName>
    </submittedName>
</protein>
<evidence type="ECO:0000313" key="1">
    <source>
        <dbReference type="EMBL" id="MPM15655.1"/>
    </source>
</evidence>
<gene>
    <name evidence="1" type="ORF">SDC9_62026</name>
</gene>
<proteinExistence type="predicted"/>
<comment type="caution">
    <text evidence="1">The sequence shown here is derived from an EMBL/GenBank/DDBJ whole genome shotgun (WGS) entry which is preliminary data.</text>
</comment>
<sequence>MVIVAARAQKADVFLAGAVFVQNTVHVLFKGHLGNEWIRQVQGPLHPNLVRNKGIKPFHGLCADEVQHLPAHSLVAVGDVWILHYVFAA</sequence>
<organism evidence="1">
    <name type="scientific">bioreactor metagenome</name>
    <dbReference type="NCBI Taxonomy" id="1076179"/>
    <lineage>
        <taxon>unclassified sequences</taxon>
        <taxon>metagenomes</taxon>
        <taxon>ecological metagenomes</taxon>
    </lineage>
</organism>